<organism evidence="3 4">
    <name type="scientific">Pandoravirus inopinatum</name>
    <dbReference type="NCBI Taxonomy" id="1605721"/>
    <lineage>
        <taxon>Viruses</taxon>
        <taxon>Pandoravirus</taxon>
    </lineage>
</organism>
<accession>A0A0B5J9Q8</accession>
<dbReference type="InterPro" id="IPR001810">
    <property type="entry name" value="F-box_dom"/>
</dbReference>
<dbReference type="GeneID" id="23462533"/>
<evidence type="ECO:0000313" key="4">
    <source>
        <dbReference type="Proteomes" id="UP000202511"/>
    </source>
</evidence>
<dbReference type="RefSeq" id="YP_009119851.1">
    <property type="nucleotide sequence ID" value="NC_026440.1"/>
</dbReference>
<evidence type="ECO:0000313" key="3">
    <source>
        <dbReference type="EMBL" id="AJF97616.1"/>
    </source>
</evidence>
<dbReference type="SUPFAM" id="SSF81383">
    <property type="entry name" value="F-box domain"/>
    <property type="match status" value="1"/>
</dbReference>
<dbReference type="Proteomes" id="UP000202511">
    <property type="component" value="Segment"/>
</dbReference>
<dbReference type="Gene3D" id="1.20.1280.50">
    <property type="match status" value="1"/>
</dbReference>
<reference evidence="3 4" key="1">
    <citation type="journal article" date="2015" name="Parasitol. Res.">
        <title>Viruses in close associations with free-living amoebae.</title>
        <authorList>
            <person name="Scheid P."/>
        </authorList>
    </citation>
    <scope>NUCLEOTIDE SEQUENCE [LARGE SCALE GENOMIC DNA]</scope>
    <source>
        <strain evidence="3">KlaHel</strain>
    </source>
</reference>
<dbReference type="InterPro" id="IPR036047">
    <property type="entry name" value="F-box-like_dom_sf"/>
</dbReference>
<dbReference type="KEGG" id="vg:23462533"/>
<feature type="region of interest" description="Disordered" evidence="1">
    <location>
        <begin position="36"/>
        <end position="58"/>
    </location>
</feature>
<name>A0A0B5J9Q8_9VIRU</name>
<evidence type="ECO:0000256" key="1">
    <source>
        <dbReference type="SAM" id="MobiDB-lite"/>
    </source>
</evidence>
<feature type="compositionally biased region" description="Polar residues" evidence="1">
    <location>
        <begin position="46"/>
        <end position="58"/>
    </location>
</feature>
<protein>
    <submittedName>
        <fullName evidence="3">Morn repeat protein</fullName>
    </submittedName>
</protein>
<evidence type="ECO:0000259" key="2">
    <source>
        <dbReference type="Pfam" id="PF12937"/>
    </source>
</evidence>
<dbReference type="EMBL" id="KP136319">
    <property type="protein sequence ID" value="AJF97616.1"/>
    <property type="molecule type" value="Genomic_DNA"/>
</dbReference>
<dbReference type="Pfam" id="PF12937">
    <property type="entry name" value="F-box-like"/>
    <property type="match status" value="1"/>
</dbReference>
<feature type="domain" description="F-box" evidence="2">
    <location>
        <begin position="187"/>
        <end position="223"/>
    </location>
</feature>
<sequence length="270" mass="30577">MSSAILTWPVTWHSALWRRRLRLIKAWTCSAAGTTPAAMTPAASTDKPTTHANSAKQSLAASPMIAKAKVRGKWTSSKKFFESSLLLFFPSCRGLAHRKMLSYRRMPHRSLGRLLSADFLGDLFFFEGGRGIGRQMSHRRYTVIVRRRWAPPFVCCGTRQATPSCRAAAQRWWRCWICPTRPCFACFHFLEGTARQLSLIAAVCRRFRDVACDDSLWRAAFFRQARISASVSRLDLPDAVDVNTEAWRHMTQRFAATTVRITATINATSQ</sequence>
<feature type="compositionally biased region" description="Low complexity" evidence="1">
    <location>
        <begin position="36"/>
        <end position="45"/>
    </location>
</feature>
<proteinExistence type="predicted"/>